<evidence type="ECO:0000313" key="3">
    <source>
        <dbReference type="EMBL" id="SOY41582.1"/>
    </source>
</evidence>
<dbReference type="Proteomes" id="UP000256780">
    <property type="component" value="Chromosome CBM2587_a"/>
</dbReference>
<dbReference type="SMART" id="SM00448">
    <property type="entry name" value="REC"/>
    <property type="match status" value="1"/>
</dbReference>
<dbReference type="PANTHER" id="PTHR43228">
    <property type="entry name" value="TWO-COMPONENT RESPONSE REGULATOR"/>
    <property type="match status" value="1"/>
</dbReference>
<evidence type="ECO:0000259" key="2">
    <source>
        <dbReference type="PROSITE" id="PS50110"/>
    </source>
</evidence>
<name>A0A375BD13_9BURK</name>
<dbReference type="InterPro" id="IPR052048">
    <property type="entry name" value="ST_Response_Regulator"/>
</dbReference>
<protein>
    <submittedName>
        <fullName evidence="3">Response regulator, CheY family</fullName>
    </submittedName>
</protein>
<dbReference type="EMBL" id="OFSQ01000001">
    <property type="protein sequence ID" value="SOY41582.1"/>
    <property type="molecule type" value="Genomic_DNA"/>
</dbReference>
<accession>A0A375BD13</accession>
<dbReference type="InterPro" id="IPR011006">
    <property type="entry name" value="CheY-like_superfamily"/>
</dbReference>
<dbReference type="GO" id="GO:0000160">
    <property type="term" value="P:phosphorelay signal transduction system"/>
    <property type="evidence" value="ECO:0007669"/>
    <property type="project" value="InterPro"/>
</dbReference>
<gene>
    <name evidence="3" type="ORF">CBM2587_A10390</name>
</gene>
<feature type="domain" description="Response regulatory" evidence="2">
    <location>
        <begin position="14"/>
        <end position="131"/>
    </location>
</feature>
<dbReference type="Gene3D" id="3.40.50.2300">
    <property type="match status" value="1"/>
</dbReference>
<evidence type="ECO:0000256" key="1">
    <source>
        <dbReference type="PROSITE-ProRule" id="PRU00169"/>
    </source>
</evidence>
<dbReference type="CDD" id="cd00156">
    <property type="entry name" value="REC"/>
    <property type="match status" value="1"/>
</dbReference>
<sequence>MSEQDSNTSYRALNVLLIEDSAVLRGMLLEYLKDFPFVENVDWADTEAMALRLLAAGKYDVAIVDLQLRQGNGINVLRAMQRADNGTVRIVYTNHAQLEMYRRQCAEAGADYFFDKSLELEQVFRVIEEHAAP</sequence>
<dbReference type="SUPFAM" id="SSF52172">
    <property type="entry name" value="CheY-like"/>
    <property type="match status" value="1"/>
</dbReference>
<dbReference type="OrthoDB" id="9152510at2"/>
<organism evidence="3">
    <name type="scientific">Cupriavidus taiwanensis</name>
    <dbReference type="NCBI Taxonomy" id="164546"/>
    <lineage>
        <taxon>Bacteria</taxon>
        <taxon>Pseudomonadati</taxon>
        <taxon>Pseudomonadota</taxon>
        <taxon>Betaproteobacteria</taxon>
        <taxon>Burkholderiales</taxon>
        <taxon>Burkholderiaceae</taxon>
        <taxon>Cupriavidus</taxon>
    </lineage>
</organism>
<reference evidence="3" key="1">
    <citation type="submission" date="2018-01" db="EMBL/GenBank/DDBJ databases">
        <authorList>
            <person name="Clerissi C."/>
        </authorList>
    </citation>
    <scope>NUCLEOTIDE SEQUENCE</scope>
    <source>
        <strain evidence="3">Cupriavidus sp. LMG 19464</strain>
    </source>
</reference>
<dbReference type="Pfam" id="PF00072">
    <property type="entry name" value="Response_reg"/>
    <property type="match status" value="1"/>
</dbReference>
<dbReference type="PROSITE" id="PS50110">
    <property type="entry name" value="RESPONSE_REGULATORY"/>
    <property type="match status" value="1"/>
</dbReference>
<dbReference type="AlphaFoldDB" id="A0A375BD13"/>
<dbReference type="PANTHER" id="PTHR43228:SF1">
    <property type="entry name" value="TWO-COMPONENT RESPONSE REGULATOR ARR22"/>
    <property type="match status" value="1"/>
</dbReference>
<keyword evidence="1" id="KW-0597">Phosphoprotein</keyword>
<comment type="caution">
    <text evidence="3">The sequence shown here is derived from an EMBL/GenBank/DDBJ whole genome shotgun (WGS) entry which is preliminary data.</text>
</comment>
<proteinExistence type="predicted"/>
<feature type="modified residue" description="4-aspartylphosphate" evidence="1">
    <location>
        <position position="65"/>
    </location>
</feature>
<dbReference type="RefSeq" id="WP_116355346.1">
    <property type="nucleotide sequence ID" value="NZ_LT976853.1"/>
</dbReference>
<dbReference type="InterPro" id="IPR001789">
    <property type="entry name" value="Sig_transdc_resp-reg_receiver"/>
</dbReference>